<dbReference type="SUPFAM" id="SSF47203">
    <property type="entry name" value="Acyl-CoA dehydrogenase C-terminal domain-like"/>
    <property type="match status" value="1"/>
</dbReference>
<dbReference type="OrthoDB" id="3176804at2"/>
<name>A0A1H2CSM9_9ACTN</name>
<dbReference type="InterPro" id="IPR009100">
    <property type="entry name" value="AcylCoA_DH/oxidase_NM_dom_sf"/>
</dbReference>
<evidence type="ECO:0000256" key="3">
    <source>
        <dbReference type="ARBA" id="ARBA00022630"/>
    </source>
</evidence>
<evidence type="ECO:0000256" key="6">
    <source>
        <dbReference type="RuleBase" id="RU362125"/>
    </source>
</evidence>
<dbReference type="FunFam" id="1.20.140.10:FF:000001">
    <property type="entry name" value="Acyl-CoA dehydrogenase"/>
    <property type="match status" value="1"/>
</dbReference>
<dbReference type="InterPro" id="IPR037069">
    <property type="entry name" value="AcylCoA_DH/ox_N_sf"/>
</dbReference>
<keyword evidence="3 6" id="KW-0285">Flavoprotein</keyword>
<comment type="cofactor">
    <cofactor evidence="1 6">
        <name>FAD</name>
        <dbReference type="ChEBI" id="CHEBI:57692"/>
    </cofactor>
</comment>
<comment type="similarity">
    <text evidence="2 6">Belongs to the acyl-CoA dehydrogenase family.</text>
</comment>
<dbReference type="AlphaFoldDB" id="A0A1H2CSM9"/>
<gene>
    <name evidence="10" type="ORF">SAMN04489716_6696</name>
</gene>
<accession>A0A1H2CSM9</accession>
<dbReference type="Gene3D" id="1.10.540.10">
    <property type="entry name" value="Acyl-CoA dehydrogenase/oxidase, N-terminal domain"/>
    <property type="match status" value="1"/>
</dbReference>
<protein>
    <submittedName>
        <fullName evidence="10">Acyl-CoA dehydrogenase</fullName>
    </submittedName>
</protein>
<evidence type="ECO:0000313" key="10">
    <source>
        <dbReference type="EMBL" id="SDT73525.1"/>
    </source>
</evidence>
<evidence type="ECO:0000256" key="2">
    <source>
        <dbReference type="ARBA" id="ARBA00009347"/>
    </source>
</evidence>
<evidence type="ECO:0000256" key="4">
    <source>
        <dbReference type="ARBA" id="ARBA00022827"/>
    </source>
</evidence>
<dbReference type="RefSeq" id="WP_092550167.1">
    <property type="nucleotide sequence ID" value="NZ_BOMJ01000023.1"/>
</dbReference>
<dbReference type="GO" id="GO:0050660">
    <property type="term" value="F:flavin adenine dinucleotide binding"/>
    <property type="evidence" value="ECO:0007669"/>
    <property type="project" value="InterPro"/>
</dbReference>
<dbReference type="FunFam" id="2.40.110.10:FF:000009">
    <property type="entry name" value="Acyl-CoA dehydrogenase"/>
    <property type="match status" value="1"/>
</dbReference>
<feature type="domain" description="Acyl-CoA dehydrogenase/oxidase C-terminal" evidence="7">
    <location>
        <begin position="235"/>
        <end position="383"/>
    </location>
</feature>
<feature type="domain" description="Acyl-CoA oxidase/dehydrogenase middle" evidence="8">
    <location>
        <begin position="123"/>
        <end position="223"/>
    </location>
</feature>
<keyword evidence="11" id="KW-1185">Reference proteome</keyword>
<dbReference type="PANTHER" id="PTHR43884:SF12">
    <property type="entry name" value="ISOVALERYL-COA DEHYDROGENASE, MITOCHONDRIAL-RELATED"/>
    <property type="match status" value="1"/>
</dbReference>
<dbReference type="STRING" id="113562.SAMN04489716_6696"/>
<dbReference type="FunFam" id="1.10.540.10:FF:000002">
    <property type="entry name" value="Acyl-CoA dehydrogenase FadE19"/>
    <property type="match status" value="1"/>
</dbReference>
<evidence type="ECO:0000259" key="7">
    <source>
        <dbReference type="Pfam" id="PF00441"/>
    </source>
</evidence>
<dbReference type="InterPro" id="IPR013786">
    <property type="entry name" value="AcylCoA_DH/ox_N"/>
</dbReference>
<dbReference type="Pfam" id="PF00441">
    <property type="entry name" value="Acyl-CoA_dh_1"/>
    <property type="match status" value="1"/>
</dbReference>
<feature type="domain" description="Acyl-CoA dehydrogenase/oxidase N-terminal" evidence="9">
    <location>
        <begin position="8"/>
        <end position="119"/>
    </location>
</feature>
<dbReference type="EMBL" id="LT629758">
    <property type="protein sequence ID" value="SDT73525.1"/>
    <property type="molecule type" value="Genomic_DNA"/>
</dbReference>
<evidence type="ECO:0000259" key="9">
    <source>
        <dbReference type="Pfam" id="PF02771"/>
    </source>
</evidence>
<dbReference type="InterPro" id="IPR006089">
    <property type="entry name" value="Acyl-CoA_DH_CS"/>
</dbReference>
<dbReference type="Pfam" id="PF02771">
    <property type="entry name" value="Acyl-CoA_dh_N"/>
    <property type="match status" value="1"/>
</dbReference>
<dbReference type="Pfam" id="PF02770">
    <property type="entry name" value="Acyl-CoA_dh_M"/>
    <property type="match status" value="1"/>
</dbReference>
<evidence type="ECO:0000256" key="1">
    <source>
        <dbReference type="ARBA" id="ARBA00001974"/>
    </source>
</evidence>
<dbReference type="InterPro" id="IPR006091">
    <property type="entry name" value="Acyl-CoA_Oxase/DH_mid-dom"/>
</dbReference>
<dbReference type="InterPro" id="IPR036250">
    <property type="entry name" value="AcylCo_DH-like_C"/>
</dbReference>
<dbReference type="Gene3D" id="1.20.140.10">
    <property type="entry name" value="Butyryl-CoA Dehydrogenase, subunit A, domain 3"/>
    <property type="match status" value="1"/>
</dbReference>
<dbReference type="PANTHER" id="PTHR43884">
    <property type="entry name" value="ACYL-COA DEHYDROGENASE"/>
    <property type="match status" value="1"/>
</dbReference>
<keyword evidence="5 6" id="KW-0560">Oxidoreductase</keyword>
<dbReference type="SUPFAM" id="SSF56645">
    <property type="entry name" value="Acyl-CoA dehydrogenase NM domain-like"/>
    <property type="match status" value="1"/>
</dbReference>
<evidence type="ECO:0000256" key="5">
    <source>
        <dbReference type="ARBA" id="ARBA00023002"/>
    </source>
</evidence>
<keyword evidence="4 6" id="KW-0274">FAD</keyword>
<dbReference type="PROSITE" id="PS00073">
    <property type="entry name" value="ACYL_COA_DH_2"/>
    <property type="match status" value="1"/>
</dbReference>
<dbReference type="Proteomes" id="UP000198688">
    <property type="component" value="Chromosome I"/>
</dbReference>
<dbReference type="InterPro" id="IPR009075">
    <property type="entry name" value="AcylCo_DH/oxidase_C"/>
</dbReference>
<evidence type="ECO:0000259" key="8">
    <source>
        <dbReference type="Pfam" id="PF02770"/>
    </source>
</evidence>
<sequence length="385" mass="41510">MVDFRLGDEHEELRVSVRQFAQEQVAPVIAEHYEKKTFPYEIVRQMGKMGLFGLPFPEEFGGMGGDYFALCLALEELARVDSSVAVTLEAAVSLGAMPIFRYGTAEQKERWLPRLTTGEALAAFGLTEPGTGSDAGGTTTRAVLDERTGEWVINGTKAFITNSGTDLTCLVTVMAATGVHEDGSKELSTIIVPSGTPGFTVAPGYSKVGWCASDTHELFFDDVRVPAANLLGARGRGLAQFLRILDEGRIAIAALSVGLAQGCVDESVTYARNRTAFGKPISGHQAVQFLIADMDLRAHVARLGYYDAASRMLAGDDFKRYAAIAKLNASNAAMENSRWATQVHGGYGFMNESAVGRFYRDAKILEVGEGTSEVQRMLIARGLGL</sequence>
<organism evidence="10 11">
    <name type="scientific">Actinoplanes derwentensis</name>
    <dbReference type="NCBI Taxonomy" id="113562"/>
    <lineage>
        <taxon>Bacteria</taxon>
        <taxon>Bacillati</taxon>
        <taxon>Actinomycetota</taxon>
        <taxon>Actinomycetes</taxon>
        <taxon>Micromonosporales</taxon>
        <taxon>Micromonosporaceae</taxon>
        <taxon>Actinoplanes</taxon>
    </lineage>
</organism>
<dbReference type="Gene3D" id="2.40.110.10">
    <property type="entry name" value="Butyryl-CoA Dehydrogenase, subunit A, domain 2"/>
    <property type="match status" value="1"/>
</dbReference>
<evidence type="ECO:0000313" key="11">
    <source>
        <dbReference type="Proteomes" id="UP000198688"/>
    </source>
</evidence>
<dbReference type="GO" id="GO:0003995">
    <property type="term" value="F:acyl-CoA dehydrogenase activity"/>
    <property type="evidence" value="ECO:0007669"/>
    <property type="project" value="InterPro"/>
</dbReference>
<proteinExistence type="inferred from homology"/>
<reference evidence="10 11" key="1">
    <citation type="submission" date="2016-10" db="EMBL/GenBank/DDBJ databases">
        <authorList>
            <person name="de Groot N.N."/>
        </authorList>
    </citation>
    <scope>NUCLEOTIDE SEQUENCE [LARGE SCALE GENOMIC DNA]</scope>
    <source>
        <strain evidence="10 11">DSM 43941</strain>
    </source>
</reference>
<dbReference type="InterPro" id="IPR046373">
    <property type="entry name" value="Acyl-CoA_Oxase/DH_mid-dom_sf"/>
</dbReference>